<dbReference type="EMBL" id="CP059319">
    <property type="protein sequence ID" value="QTH21397.1"/>
    <property type="molecule type" value="Genomic_DNA"/>
</dbReference>
<dbReference type="Gene3D" id="3.20.20.370">
    <property type="entry name" value="Glycoside hydrolase/deacetylase"/>
    <property type="match status" value="1"/>
</dbReference>
<dbReference type="Proteomes" id="UP000664914">
    <property type="component" value="Chromosome"/>
</dbReference>
<evidence type="ECO:0000313" key="1">
    <source>
        <dbReference type="EMBL" id="QTH21397.1"/>
    </source>
</evidence>
<accession>A0A975D1T6</accession>
<proteinExistence type="predicted"/>
<dbReference type="CDD" id="cd11374">
    <property type="entry name" value="CE4_u10"/>
    <property type="match status" value="1"/>
</dbReference>
<dbReference type="InterPro" id="IPR018763">
    <property type="entry name" value="DUF2334"/>
</dbReference>
<dbReference type="GO" id="GO:0005975">
    <property type="term" value="P:carbohydrate metabolic process"/>
    <property type="evidence" value="ECO:0007669"/>
    <property type="project" value="InterPro"/>
</dbReference>
<gene>
    <name evidence="1" type="ORF">HRJ34_24265</name>
</gene>
<sequence>MPASDRRLLASIHDVSPRFSDQVDRLAERLARHLGGPRFAMLVVPDHWGDAPIAGDRAFHARLRDWHAAGIELFVHGWFHRDDSRHAGAAAGFKARHMTAGEGEFLGLGEDEALDRMRRGRALIEDIVGAEVAGFVAPAWLYGPGALAALATAGFAIAEDHLRVWAPADGRVLARGPVVTWASRSRGRIASSIAFAALARHALAPLRTVRVAVHPGDTGVPRLLDSIDAAFARLLRGRTPGRYRDLLTA</sequence>
<reference evidence="1" key="2">
    <citation type="submission" date="2021-04" db="EMBL/GenBank/DDBJ databases">
        <title>Isolation and genomic analysis of the ibuprofen-degrading bacterium Sphingomonas strain MPO218.</title>
        <authorList>
            <person name="Aulestia M."/>
            <person name="Flores A."/>
            <person name="Mangas E.L."/>
            <person name="Perez-Pulido A.J."/>
            <person name="Santero E."/>
            <person name="Camacho E.M."/>
        </authorList>
    </citation>
    <scope>NUCLEOTIDE SEQUENCE</scope>
    <source>
        <strain evidence="1">MPO218</strain>
    </source>
</reference>
<dbReference type="AlphaFoldDB" id="A0A975D1T6"/>
<protein>
    <submittedName>
        <fullName evidence="1">DUF2334 domain-containing protein</fullName>
    </submittedName>
</protein>
<name>A0A975D1T6_9SPHN</name>
<dbReference type="Pfam" id="PF10096">
    <property type="entry name" value="DUF2334"/>
    <property type="match status" value="1"/>
</dbReference>
<dbReference type="SUPFAM" id="SSF88713">
    <property type="entry name" value="Glycoside hydrolase/deacetylase"/>
    <property type="match status" value="1"/>
</dbReference>
<organism evidence="1 2">
    <name type="scientific">Rhizorhabdus wittichii</name>
    <dbReference type="NCBI Taxonomy" id="160791"/>
    <lineage>
        <taxon>Bacteria</taxon>
        <taxon>Pseudomonadati</taxon>
        <taxon>Pseudomonadota</taxon>
        <taxon>Alphaproteobacteria</taxon>
        <taxon>Sphingomonadales</taxon>
        <taxon>Sphingomonadaceae</taxon>
        <taxon>Rhizorhabdus</taxon>
    </lineage>
</organism>
<reference evidence="1" key="1">
    <citation type="submission" date="2020-07" db="EMBL/GenBank/DDBJ databases">
        <authorList>
            <person name="Camacho E."/>
        </authorList>
    </citation>
    <scope>NUCLEOTIDE SEQUENCE</scope>
    <source>
        <strain evidence="1">MPO218</strain>
    </source>
</reference>
<dbReference type="RefSeq" id="WP_029994006.1">
    <property type="nucleotide sequence ID" value="NZ_CP059319.1"/>
</dbReference>
<evidence type="ECO:0000313" key="2">
    <source>
        <dbReference type="Proteomes" id="UP000664914"/>
    </source>
</evidence>
<dbReference type="InterPro" id="IPR011330">
    <property type="entry name" value="Glyco_hydro/deAcase_b/a-brl"/>
</dbReference>